<evidence type="ECO:0000256" key="16">
    <source>
        <dbReference type="PIRSR" id="PIRSR600829-2"/>
    </source>
</evidence>
<keyword evidence="18" id="KW-0460">Magnesium</keyword>
<dbReference type="PATRIC" id="fig|1346330.5.peg.172"/>
<evidence type="ECO:0000256" key="15">
    <source>
        <dbReference type="PIRSR" id="PIRSR600829-1"/>
    </source>
</evidence>
<keyword evidence="3" id="KW-1003">Cell membrane</keyword>
<keyword evidence="13" id="KW-0594">Phospholipid biosynthesis</keyword>
<evidence type="ECO:0000256" key="11">
    <source>
        <dbReference type="ARBA" id="ARBA00023098"/>
    </source>
</evidence>
<evidence type="ECO:0000256" key="9">
    <source>
        <dbReference type="ARBA" id="ARBA00022840"/>
    </source>
</evidence>
<keyword evidence="6 19" id="KW-0812">Transmembrane</keyword>
<dbReference type="AlphaFoldDB" id="U2I0B9"/>
<evidence type="ECO:0000313" key="21">
    <source>
        <dbReference type="Proteomes" id="UP000016584"/>
    </source>
</evidence>
<evidence type="ECO:0000256" key="13">
    <source>
        <dbReference type="ARBA" id="ARBA00023209"/>
    </source>
</evidence>
<dbReference type="EMBL" id="ATDL01000002">
    <property type="protein sequence ID" value="ERJ61242.1"/>
    <property type="molecule type" value="Genomic_DNA"/>
</dbReference>
<feature type="transmembrane region" description="Helical" evidence="19">
    <location>
        <begin position="53"/>
        <end position="72"/>
    </location>
</feature>
<keyword evidence="21" id="KW-1185">Reference proteome</keyword>
<comment type="similarity">
    <text evidence="2">Belongs to the bacterial diacylglycerol kinase family.</text>
</comment>
<evidence type="ECO:0000256" key="19">
    <source>
        <dbReference type="SAM" id="Phobius"/>
    </source>
</evidence>
<dbReference type="Proteomes" id="UP000016584">
    <property type="component" value="Unassembled WGS sequence"/>
</dbReference>
<keyword evidence="4" id="KW-0444">Lipid biosynthesis</keyword>
<keyword evidence="18" id="KW-0479">Metal-binding</keyword>
<keyword evidence="10 19" id="KW-1133">Transmembrane helix</keyword>
<dbReference type="GO" id="GO:0008654">
    <property type="term" value="P:phospholipid biosynthetic process"/>
    <property type="evidence" value="ECO:0007669"/>
    <property type="project" value="UniProtKB-KW"/>
</dbReference>
<feature type="binding site" evidence="17">
    <location>
        <position position="25"/>
    </location>
    <ligand>
        <name>ATP</name>
        <dbReference type="ChEBI" id="CHEBI:30616"/>
    </ligand>
</feature>
<feature type="active site" description="Proton acceptor" evidence="15">
    <location>
        <position position="66"/>
    </location>
</feature>
<comment type="cofactor">
    <cofactor evidence="18">
        <name>Mg(2+)</name>
        <dbReference type="ChEBI" id="CHEBI:18420"/>
    </cofactor>
    <text evidence="18">Mn(2+), Zn(2+), Cd(2+) and Co(2+) support activity to lesser extents.</text>
</comment>
<evidence type="ECO:0000256" key="2">
    <source>
        <dbReference type="ARBA" id="ARBA00005967"/>
    </source>
</evidence>
<feature type="transmembrane region" description="Helical" evidence="19">
    <location>
        <begin position="93"/>
        <end position="114"/>
    </location>
</feature>
<dbReference type="Gene3D" id="1.10.287.3610">
    <property type="match status" value="1"/>
</dbReference>
<gene>
    <name evidence="20" type="ORF">M472_21040</name>
</gene>
<comment type="caution">
    <text evidence="20">The sequence shown here is derived from an EMBL/GenBank/DDBJ whole genome shotgun (WGS) entry which is preliminary data.</text>
</comment>
<reference evidence="20 21" key="1">
    <citation type="journal article" date="2013" name="Genome Announc.">
        <title>The Draft Genome Sequence of Sphingomonas paucimobilis Strain HER1398 (Proteobacteria), Host to the Giant PAU Phage, Indicates That It Is a Member of the Genus Sphingobacterium (Bacteroidetes).</title>
        <authorList>
            <person name="White R.A.III."/>
            <person name="Suttle C.A."/>
        </authorList>
    </citation>
    <scope>NUCLEOTIDE SEQUENCE [LARGE SCALE GENOMIC DNA]</scope>
    <source>
        <strain evidence="20 21">HER1398</strain>
    </source>
</reference>
<dbReference type="PANTHER" id="PTHR34299:SF1">
    <property type="entry name" value="DIACYLGLYCEROL KINASE"/>
    <property type="match status" value="1"/>
</dbReference>
<evidence type="ECO:0000256" key="10">
    <source>
        <dbReference type="ARBA" id="ARBA00022989"/>
    </source>
</evidence>
<evidence type="ECO:0000256" key="18">
    <source>
        <dbReference type="PIRSR" id="PIRSR600829-4"/>
    </source>
</evidence>
<feature type="binding site" evidence="17">
    <location>
        <position position="73"/>
    </location>
    <ligand>
        <name>ATP</name>
        <dbReference type="ChEBI" id="CHEBI:30616"/>
    </ligand>
</feature>
<feature type="binding site" evidence="18">
    <location>
        <position position="25"/>
    </location>
    <ligand>
        <name>a divalent metal cation</name>
        <dbReference type="ChEBI" id="CHEBI:60240"/>
    </ligand>
</feature>
<evidence type="ECO:0000256" key="17">
    <source>
        <dbReference type="PIRSR" id="PIRSR600829-3"/>
    </source>
</evidence>
<dbReference type="GO" id="GO:0005886">
    <property type="term" value="C:plasma membrane"/>
    <property type="evidence" value="ECO:0007669"/>
    <property type="project" value="UniProtKB-SubCell"/>
</dbReference>
<feature type="binding site" evidence="16">
    <location>
        <position position="66"/>
    </location>
    <ligand>
        <name>substrate</name>
    </ligand>
</feature>
<dbReference type="CDD" id="cd14265">
    <property type="entry name" value="UDPK_IM_like"/>
    <property type="match status" value="1"/>
</dbReference>
<keyword evidence="11" id="KW-0443">Lipid metabolism</keyword>
<evidence type="ECO:0000256" key="5">
    <source>
        <dbReference type="ARBA" id="ARBA00022679"/>
    </source>
</evidence>
<accession>U2I0B9</accession>
<dbReference type="InterPro" id="IPR000829">
    <property type="entry name" value="DAGK"/>
</dbReference>
<feature type="binding site" evidence="17">
    <location>
        <begin position="91"/>
        <end position="92"/>
    </location>
    <ligand>
        <name>ATP</name>
        <dbReference type="ChEBI" id="CHEBI:30616"/>
    </ligand>
</feature>
<feature type="binding site" evidence="18">
    <location>
        <position position="73"/>
    </location>
    <ligand>
        <name>a divalent metal cation</name>
        <dbReference type="ChEBI" id="CHEBI:60240"/>
    </ligand>
</feature>
<evidence type="ECO:0000256" key="12">
    <source>
        <dbReference type="ARBA" id="ARBA00023136"/>
    </source>
</evidence>
<evidence type="ECO:0000256" key="7">
    <source>
        <dbReference type="ARBA" id="ARBA00022741"/>
    </source>
</evidence>
<keyword evidence="5" id="KW-0808">Transferase</keyword>
<dbReference type="PANTHER" id="PTHR34299">
    <property type="entry name" value="DIACYLGLYCEROL KINASE"/>
    <property type="match status" value="1"/>
</dbReference>
<evidence type="ECO:0000256" key="14">
    <source>
        <dbReference type="ARBA" id="ARBA00023264"/>
    </source>
</evidence>
<organism evidence="20 21">
    <name type="scientific">Sphingobacterium paucimobilis HER1398</name>
    <dbReference type="NCBI Taxonomy" id="1346330"/>
    <lineage>
        <taxon>Bacteria</taxon>
        <taxon>Pseudomonadati</taxon>
        <taxon>Bacteroidota</taxon>
        <taxon>Sphingobacteriia</taxon>
        <taxon>Sphingobacteriales</taxon>
        <taxon>Sphingobacteriaceae</taxon>
        <taxon>Sphingobacterium</taxon>
    </lineage>
</organism>
<feature type="transmembrane region" description="Helical" evidence="19">
    <location>
        <begin position="28"/>
        <end position="47"/>
    </location>
</feature>
<proteinExistence type="inferred from homology"/>
<dbReference type="GO" id="GO:0046872">
    <property type="term" value="F:metal ion binding"/>
    <property type="evidence" value="ECO:0007669"/>
    <property type="project" value="UniProtKB-KW"/>
</dbReference>
<evidence type="ECO:0000256" key="8">
    <source>
        <dbReference type="ARBA" id="ARBA00022777"/>
    </source>
</evidence>
<keyword evidence="7 17" id="KW-0547">Nucleotide-binding</keyword>
<evidence type="ECO:0000256" key="3">
    <source>
        <dbReference type="ARBA" id="ARBA00022475"/>
    </source>
</evidence>
<dbReference type="Pfam" id="PF01219">
    <property type="entry name" value="DAGK_prokar"/>
    <property type="match status" value="1"/>
</dbReference>
<evidence type="ECO:0000256" key="6">
    <source>
        <dbReference type="ARBA" id="ARBA00022692"/>
    </source>
</evidence>
<evidence type="ECO:0008006" key="22">
    <source>
        <dbReference type="Google" id="ProtNLM"/>
    </source>
</evidence>
<dbReference type="OrthoDB" id="1493837at2"/>
<dbReference type="InterPro" id="IPR036945">
    <property type="entry name" value="DAGK_sf"/>
</dbReference>
<evidence type="ECO:0000256" key="4">
    <source>
        <dbReference type="ARBA" id="ARBA00022516"/>
    </source>
</evidence>
<comment type="subcellular location">
    <subcellularLocation>
        <location evidence="1">Cell membrane</location>
        <topology evidence="1">Multi-pass membrane protein</topology>
    </subcellularLocation>
</comment>
<protein>
    <recommendedName>
        <fullName evidence="22">DeoR family transcriptional regulator</fullName>
    </recommendedName>
</protein>
<dbReference type="InterPro" id="IPR033717">
    <property type="entry name" value="UDPK"/>
</dbReference>
<keyword evidence="9 17" id="KW-0067">ATP-binding</keyword>
<name>U2I0B9_9SPHI</name>
<sequence length="121" mass="13399">MSYLKKRVDSFKWAFNGLKIVFCEEANARIHLLATIVVIALGLFLGIDRYEWITVLIAIAMVIAAEIFNTAIEHLSDFVSPEKRPAIKKVKDLAAAGVLVTAIVAVVIGVIIFMPRLLTLF</sequence>
<dbReference type="STRING" id="1346330.M472_21040"/>
<dbReference type="eggNOG" id="COG0818">
    <property type="taxonomic scope" value="Bacteria"/>
</dbReference>
<dbReference type="GO" id="GO:0005524">
    <property type="term" value="F:ATP binding"/>
    <property type="evidence" value="ECO:0007669"/>
    <property type="project" value="UniProtKB-KW"/>
</dbReference>
<keyword evidence="14" id="KW-1208">Phospholipid metabolism</keyword>
<keyword evidence="8" id="KW-0418">Kinase</keyword>
<evidence type="ECO:0000313" key="20">
    <source>
        <dbReference type="EMBL" id="ERJ61242.1"/>
    </source>
</evidence>
<evidence type="ECO:0000256" key="1">
    <source>
        <dbReference type="ARBA" id="ARBA00004651"/>
    </source>
</evidence>
<keyword evidence="12 19" id="KW-0472">Membrane</keyword>
<dbReference type="GO" id="GO:0016301">
    <property type="term" value="F:kinase activity"/>
    <property type="evidence" value="ECO:0007669"/>
    <property type="project" value="UniProtKB-KW"/>
</dbReference>
<dbReference type="RefSeq" id="WP_021068368.1">
    <property type="nucleotide sequence ID" value="NZ_ATDL01000002.1"/>
</dbReference>